<keyword evidence="3" id="KW-1185">Reference proteome</keyword>
<dbReference type="SUPFAM" id="SSF54913">
    <property type="entry name" value="GlnB-like"/>
    <property type="match status" value="1"/>
</dbReference>
<accession>A0A1Y6BQ97</accession>
<evidence type="ECO:0000313" key="3">
    <source>
        <dbReference type="Proteomes" id="UP000192920"/>
    </source>
</evidence>
<dbReference type="Proteomes" id="UP000192920">
    <property type="component" value="Unassembled WGS sequence"/>
</dbReference>
<evidence type="ECO:0000313" key="2">
    <source>
        <dbReference type="EMBL" id="SMF20135.1"/>
    </source>
</evidence>
<protein>
    <submittedName>
        <fullName evidence="2">PII-like signaling protein</fullName>
    </submittedName>
</protein>
<proteinExistence type="inferred from homology"/>
<dbReference type="Pfam" id="PF02641">
    <property type="entry name" value="DUF190"/>
    <property type="match status" value="1"/>
</dbReference>
<sequence>MIGYQLSFFTVQDRLHGRRALAQWLLDEARHLGIRGATLLSAAEGFGHARRLHSSRFFELADQPLEITMAVTAEEADCFFARLREENLRIFYIKTPIEFGVTGEE</sequence>
<dbReference type="STRING" id="1123014.SAMN02745746_01842"/>
<dbReference type="InterPro" id="IPR011322">
    <property type="entry name" value="N-reg_PII-like_a/b"/>
</dbReference>
<reference evidence="3" key="1">
    <citation type="submission" date="2017-04" db="EMBL/GenBank/DDBJ databases">
        <authorList>
            <person name="Varghese N."/>
            <person name="Submissions S."/>
        </authorList>
    </citation>
    <scope>NUCLEOTIDE SEQUENCE [LARGE SCALE GENOMIC DNA]</scope>
    <source>
        <strain evidence="3">DSM 22618</strain>
    </source>
</reference>
<dbReference type="Gene3D" id="3.30.70.120">
    <property type="match status" value="1"/>
</dbReference>
<dbReference type="EMBL" id="FXAG01000008">
    <property type="protein sequence ID" value="SMF20135.1"/>
    <property type="molecule type" value="Genomic_DNA"/>
</dbReference>
<dbReference type="InterPro" id="IPR003793">
    <property type="entry name" value="UPF0166"/>
</dbReference>
<gene>
    <name evidence="2" type="ORF">SAMN02745746_01842</name>
</gene>
<name>A0A1Y6BQ97_9NEIS</name>
<evidence type="ECO:0000256" key="1">
    <source>
        <dbReference type="ARBA" id="ARBA00010554"/>
    </source>
</evidence>
<dbReference type="AlphaFoldDB" id="A0A1Y6BQ97"/>
<comment type="similarity">
    <text evidence="1">Belongs to the UPF0166 family.</text>
</comment>
<dbReference type="RefSeq" id="WP_008954927.1">
    <property type="nucleotide sequence ID" value="NZ_FXAG01000008.1"/>
</dbReference>
<dbReference type="InterPro" id="IPR015867">
    <property type="entry name" value="N-reg_PII/ATP_PRibTrfase_C"/>
</dbReference>
<organism evidence="2 3">
    <name type="scientific">Pseudogulbenkiania subflava DSM 22618</name>
    <dbReference type="NCBI Taxonomy" id="1123014"/>
    <lineage>
        <taxon>Bacteria</taxon>
        <taxon>Pseudomonadati</taxon>
        <taxon>Pseudomonadota</taxon>
        <taxon>Betaproteobacteria</taxon>
        <taxon>Neisseriales</taxon>
        <taxon>Chromobacteriaceae</taxon>
        <taxon>Pseudogulbenkiania</taxon>
    </lineage>
</organism>